<feature type="compositionally biased region" description="Basic and acidic residues" evidence="1">
    <location>
        <begin position="61"/>
        <end position="81"/>
    </location>
</feature>
<feature type="compositionally biased region" description="Polar residues" evidence="1">
    <location>
        <begin position="82"/>
        <end position="98"/>
    </location>
</feature>
<sequence>MKKYILLGILPLLASTTLYAELGYSDKNLNNAKNNKKEIDTAIKAVDIKKSDYTLNVNGQDRNKVGSEIDTGKPRADDHSPTDPNGGTNPGSKEGQLSNKKDDEAKAKRDADVNRRLDNECARGSETACAEQERRRLAAEEKWQPNPADEGSQDTGRKGSEKQEREVEKLIENHGLGERNPIKSNGADGGEGDNRGNRNEDEGSTNNIPIADLAGGPCDGRTSTAGCNDAIDASRNRAKDRFEQLGGGNNPQNR</sequence>
<feature type="signal peptide" evidence="2">
    <location>
        <begin position="1"/>
        <end position="20"/>
    </location>
</feature>
<evidence type="ECO:0000256" key="1">
    <source>
        <dbReference type="SAM" id="MobiDB-lite"/>
    </source>
</evidence>
<feature type="compositionally biased region" description="Basic and acidic residues" evidence="1">
    <location>
        <begin position="155"/>
        <end position="181"/>
    </location>
</feature>
<feature type="chain" id="PRO_5027640181" evidence="2">
    <location>
        <begin position="21"/>
        <end position="254"/>
    </location>
</feature>
<organism evidence="3">
    <name type="scientific">uncultured Sulfurovum sp</name>
    <dbReference type="NCBI Taxonomy" id="269237"/>
    <lineage>
        <taxon>Bacteria</taxon>
        <taxon>Pseudomonadati</taxon>
        <taxon>Campylobacterota</taxon>
        <taxon>Epsilonproteobacteria</taxon>
        <taxon>Campylobacterales</taxon>
        <taxon>Sulfurovaceae</taxon>
        <taxon>Sulfurovum</taxon>
        <taxon>environmental samples</taxon>
    </lineage>
</organism>
<evidence type="ECO:0000256" key="2">
    <source>
        <dbReference type="SAM" id="SignalP"/>
    </source>
</evidence>
<proteinExistence type="predicted"/>
<protein>
    <submittedName>
        <fullName evidence="3">Uncharacterized protein</fullName>
    </submittedName>
</protein>
<feature type="compositionally biased region" description="Basic and acidic residues" evidence="1">
    <location>
        <begin position="131"/>
        <end position="143"/>
    </location>
</feature>
<evidence type="ECO:0000313" key="3">
    <source>
        <dbReference type="EMBL" id="CAA6822385.1"/>
    </source>
</evidence>
<accession>A0A6S6TST6</accession>
<name>A0A6S6TST6_9BACT</name>
<dbReference type="AlphaFoldDB" id="A0A6S6TST6"/>
<keyword evidence="2" id="KW-0732">Signal</keyword>
<feature type="compositionally biased region" description="Basic and acidic residues" evidence="1">
    <location>
        <begin position="192"/>
        <end position="201"/>
    </location>
</feature>
<reference evidence="3" key="1">
    <citation type="submission" date="2020-01" db="EMBL/GenBank/DDBJ databases">
        <authorList>
            <person name="Meier V. D."/>
            <person name="Meier V D."/>
        </authorList>
    </citation>
    <scope>NUCLEOTIDE SEQUENCE</scope>
    <source>
        <strain evidence="3">HLG_WM_MAG_06</strain>
    </source>
</reference>
<feature type="compositionally biased region" description="Basic and acidic residues" evidence="1">
    <location>
        <begin position="99"/>
        <end position="123"/>
    </location>
</feature>
<dbReference type="EMBL" id="CACVAP010000102">
    <property type="protein sequence ID" value="CAA6822385.1"/>
    <property type="molecule type" value="Genomic_DNA"/>
</dbReference>
<gene>
    <name evidence="3" type="ORF">HELGO_WM9255</name>
</gene>
<feature type="region of interest" description="Disordered" evidence="1">
    <location>
        <begin position="57"/>
        <end position="232"/>
    </location>
</feature>